<evidence type="ECO:0000256" key="1">
    <source>
        <dbReference type="SAM" id="MobiDB-lite"/>
    </source>
</evidence>
<dbReference type="Proteomes" id="UP000321514">
    <property type="component" value="Unassembled WGS sequence"/>
</dbReference>
<evidence type="ECO:0008006" key="6">
    <source>
        <dbReference type="Google" id="ProtNLM"/>
    </source>
</evidence>
<dbReference type="RefSeq" id="WP_174816626.1">
    <property type="nucleotide sequence ID" value="NZ_BJXR01000011.1"/>
</dbReference>
<dbReference type="EMBL" id="BJXR01000011">
    <property type="protein sequence ID" value="GEN05658.1"/>
    <property type="molecule type" value="Genomic_DNA"/>
</dbReference>
<sequence>MSRRSSWSIAVVLSLLLHAALFVALSRMSGPVPARRTTTVTEMDIVYVPLKPPQVAPPAPAPSPTAPQPPKPSRKTERPPSDIAKAPATPPPSPSTEPSQVAQAPGGGKKEDAPGSEELPADAPRASGPAISLMPKGWVGGMPVGPSQSGRTLRNNGDAGPDPSVIAREQAEEAQARVDGWAADAAASARAESGAVNPYFTNLQDRFAKKLVNPPSPDLKVLASRMKREQVDAVKRFGETGSPYVATKRDRRLEERNRMQAAVEAGRAANMFMVDVTEPILALAAVVEVRQTRDGGLVDLRVLEGSGDPKFDAWAVAHLKEALASADAPPESGHGLRSDGLRSRWRLEEYVGNPRVKVILIGVY</sequence>
<organism evidence="2 5">
    <name type="scientific">Myxococcus fulvus</name>
    <dbReference type="NCBI Taxonomy" id="33"/>
    <lineage>
        <taxon>Bacteria</taxon>
        <taxon>Pseudomonadati</taxon>
        <taxon>Myxococcota</taxon>
        <taxon>Myxococcia</taxon>
        <taxon>Myxococcales</taxon>
        <taxon>Cystobacterineae</taxon>
        <taxon>Myxococcaceae</taxon>
        <taxon>Myxococcus</taxon>
    </lineage>
</organism>
<proteinExistence type="predicted"/>
<feature type="compositionally biased region" description="Polar residues" evidence="1">
    <location>
        <begin position="146"/>
        <end position="155"/>
    </location>
</feature>
<evidence type="ECO:0000313" key="5">
    <source>
        <dbReference type="Proteomes" id="UP000321514"/>
    </source>
</evidence>
<evidence type="ECO:0000313" key="4">
    <source>
        <dbReference type="Proteomes" id="UP000183760"/>
    </source>
</evidence>
<reference evidence="3 4" key="1">
    <citation type="submission" date="2016-10" db="EMBL/GenBank/DDBJ databases">
        <authorList>
            <person name="Varghese N."/>
            <person name="Submissions S."/>
        </authorList>
    </citation>
    <scope>NUCLEOTIDE SEQUENCE [LARGE SCALE GENOMIC DNA]</scope>
    <source>
        <strain evidence="3 4">DSM 16525</strain>
    </source>
</reference>
<keyword evidence="4" id="KW-1185">Reference proteome</keyword>
<evidence type="ECO:0000313" key="2">
    <source>
        <dbReference type="EMBL" id="GEN05658.1"/>
    </source>
</evidence>
<dbReference type="AlphaFoldDB" id="A0A511SWX8"/>
<feature type="region of interest" description="Disordered" evidence="1">
    <location>
        <begin position="51"/>
        <end position="164"/>
    </location>
</feature>
<protein>
    <recommendedName>
        <fullName evidence="6">Ferrichrome ABC transporter substrate-binding protein</fullName>
    </recommendedName>
</protein>
<feature type="compositionally biased region" description="Pro residues" evidence="1">
    <location>
        <begin position="51"/>
        <end position="71"/>
    </location>
</feature>
<gene>
    <name evidence="2" type="ORF">MFU01_06950</name>
    <name evidence="3" type="ORF">SAMN05443572_101794</name>
</gene>
<name>A0A511SWX8_MYXFU</name>
<dbReference type="Proteomes" id="UP000183760">
    <property type="component" value="Unassembled WGS sequence"/>
</dbReference>
<comment type="caution">
    <text evidence="2">The sequence shown here is derived from an EMBL/GenBank/DDBJ whole genome shotgun (WGS) entry which is preliminary data.</text>
</comment>
<dbReference type="EMBL" id="FOIB01000001">
    <property type="protein sequence ID" value="SES99658.1"/>
    <property type="molecule type" value="Genomic_DNA"/>
</dbReference>
<evidence type="ECO:0000313" key="3">
    <source>
        <dbReference type="EMBL" id="SES99658.1"/>
    </source>
</evidence>
<accession>A0A511SWX8</accession>
<dbReference type="STRING" id="1334629.MFUL124B02_04940"/>
<reference evidence="2 5" key="2">
    <citation type="submission" date="2019-07" db="EMBL/GenBank/DDBJ databases">
        <title>Whole genome shotgun sequence of Myxococcus fulvus NBRC 100333.</title>
        <authorList>
            <person name="Hosoyama A."/>
            <person name="Uohara A."/>
            <person name="Ohji S."/>
            <person name="Ichikawa N."/>
        </authorList>
    </citation>
    <scope>NUCLEOTIDE SEQUENCE [LARGE SCALE GENOMIC DNA]</scope>
    <source>
        <strain evidence="2 5">NBRC 100333</strain>
    </source>
</reference>